<keyword evidence="3" id="KW-1185">Reference proteome</keyword>
<dbReference type="InterPro" id="IPR051541">
    <property type="entry name" value="PTS_SugarTrans_NitroReg"/>
</dbReference>
<sequence length="154" mass="17608">MASMFHEDCVLLNIEAYDKYEILSKLSDTLYRRGFVKDTFKQAVIDREEKFPTGLRLLSMGVAIPHTDAVHVNQTSVGVAVLKNPVRFSLMGSQGENVPVSIIFMLAMGDGQKQLEMLTKLIEFFQREEELKKMQRMTSEKEVVTFLESELLKN</sequence>
<dbReference type="InterPro" id="IPR016152">
    <property type="entry name" value="PTrfase/Anion_transptr"/>
</dbReference>
<dbReference type="RefSeq" id="WP_026499682.1">
    <property type="nucleotide sequence ID" value="NZ_AZRV01000012.1"/>
</dbReference>
<evidence type="ECO:0000313" key="3">
    <source>
        <dbReference type="Proteomes" id="UP000286235"/>
    </source>
</evidence>
<evidence type="ECO:0000259" key="1">
    <source>
        <dbReference type="PROSITE" id="PS51094"/>
    </source>
</evidence>
<feature type="domain" description="PTS EIIA type-2" evidence="1">
    <location>
        <begin position="3"/>
        <end position="150"/>
    </location>
</feature>
<dbReference type="CDD" id="cd00211">
    <property type="entry name" value="PTS_IIA_fru"/>
    <property type="match status" value="1"/>
</dbReference>
<protein>
    <submittedName>
        <fullName evidence="2">PTS system IIA component, Gat family</fullName>
        <ecNumber evidence="2">2.7.1.191</ecNumber>
    </submittedName>
</protein>
<reference evidence="2 3" key="1">
    <citation type="submission" date="2013-12" db="EMBL/GenBank/DDBJ databases">
        <title>Genome and proteome characterization of Caldibacillus debilis GB1 derived from a cellulolytic aero-tolerant co-culture.</title>
        <authorList>
            <person name="Wushke S.T."/>
            <person name="Zhang X."/>
            <person name="Fristensky B."/>
            <person name="Wilkins J.A."/>
            <person name="Levin D.B."/>
            <person name="Sparling R."/>
        </authorList>
    </citation>
    <scope>NUCLEOTIDE SEQUENCE [LARGE SCALE GENOMIC DNA]</scope>
    <source>
        <strain evidence="2 3">GB1</strain>
    </source>
</reference>
<dbReference type="Gene3D" id="3.40.930.10">
    <property type="entry name" value="Mannitol-specific EII, Chain A"/>
    <property type="match status" value="1"/>
</dbReference>
<dbReference type="AlphaFoldDB" id="A0A420VGZ2"/>
<evidence type="ECO:0000313" key="2">
    <source>
        <dbReference type="EMBL" id="RKO62911.1"/>
    </source>
</evidence>
<dbReference type="Proteomes" id="UP000286235">
    <property type="component" value="Unassembled WGS sequence"/>
</dbReference>
<dbReference type="EMBL" id="AZRV01000012">
    <property type="protein sequence ID" value="RKO62911.1"/>
    <property type="molecule type" value="Genomic_DNA"/>
</dbReference>
<accession>A0A420VGZ2</accession>
<dbReference type="GO" id="GO:0016740">
    <property type="term" value="F:transferase activity"/>
    <property type="evidence" value="ECO:0007669"/>
    <property type="project" value="UniProtKB-KW"/>
</dbReference>
<dbReference type="EC" id="2.7.1.191" evidence="2"/>
<gene>
    <name evidence="2" type="ORF">Cdeb_00640</name>
</gene>
<name>A0A420VGZ2_9BACI</name>
<comment type="caution">
    <text evidence="2">The sequence shown here is derived from an EMBL/GenBank/DDBJ whole genome shotgun (WGS) entry which is preliminary data.</text>
</comment>
<dbReference type="PANTHER" id="PTHR47738">
    <property type="entry name" value="PTS SYSTEM FRUCTOSE-LIKE EIIA COMPONENT-RELATED"/>
    <property type="match status" value="1"/>
</dbReference>
<dbReference type="InterPro" id="IPR002178">
    <property type="entry name" value="PTS_EIIA_type-2_dom"/>
</dbReference>
<dbReference type="PROSITE" id="PS51094">
    <property type="entry name" value="PTS_EIIA_TYPE_2"/>
    <property type="match status" value="1"/>
</dbReference>
<dbReference type="Pfam" id="PF00359">
    <property type="entry name" value="PTS_EIIA_2"/>
    <property type="match status" value="1"/>
</dbReference>
<organism evidence="2 3">
    <name type="scientific">Caldibacillus debilis GB1</name>
    <dbReference type="NCBI Taxonomy" id="1339248"/>
    <lineage>
        <taxon>Bacteria</taxon>
        <taxon>Bacillati</taxon>
        <taxon>Bacillota</taxon>
        <taxon>Bacilli</taxon>
        <taxon>Bacillales</taxon>
        <taxon>Bacillaceae</taxon>
        <taxon>Caldibacillus</taxon>
    </lineage>
</organism>
<dbReference type="PANTHER" id="PTHR47738:SF3">
    <property type="entry name" value="PHOSPHOTRANSFERASE SYSTEM MANNITOL_FRUCTOSE-SPECIFIC IIA DOMAIN CONTAINING PROTEIN"/>
    <property type="match status" value="1"/>
</dbReference>
<dbReference type="SUPFAM" id="SSF55804">
    <property type="entry name" value="Phoshotransferase/anion transport protein"/>
    <property type="match status" value="1"/>
</dbReference>
<keyword evidence="2" id="KW-0808">Transferase</keyword>
<proteinExistence type="predicted"/>